<evidence type="ECO:0000313" key="1">
    <source>
        <dbReference type="EMBL" id="MCO6395140.1"/>
    </source>
</evidence>
<protein>
    <submittedName>
        <fullName evidence="1">Uncharacterized protein</fullName>
    </submittedName>
</protein>
<organism evidence="1 2">
    <name type="scientific">Corynebacterium lipophilum</name>
    <dbReference type="NCBI Taxonomy" id="2804918"/>
    <lineage>
        <taxon>Bacteria</taxon>
        <taxon>Bacillati</taxon>
        <taxon>Actinomycetota</taxon>
        <taxon>Actinomycetes</taxon>
        <taxon>Mycobacteriales</taxon>
        <taxon>Corynebacteriaceae</taxon>
        <taxon>Corynebacterium</taxon>
    </lineage>
</organism>
<evidence type="ECO:0000313" key="2">
    <source>
        <dbReference type="Proteomes" id="UP001205920"/>
    </source>
</evidence>
<comment type="caution">
    <text evidence="1">The sequence shown here is derived from an EMBL/GenBank/DDBJ whole genome shotgun (WGS) entry which is preliminary data.</text>
</comment>
<accession>A0AAW5HUK9</accession>
<dbReference type="EMBL" id="JAEUWV010000016">
    <property type="protein sequence ID" value="MCO6395140.1"/>
    <property type="molecule type" value="Genomic_DNA"/>
</dbReference>
<proteinExistence type="predicted"/>
<gene>
    <name evidence="1" type="ORF">JMN37_09190</name>
</gene>
<dbReference type="RefSeq" id="WP_071573628.1">
    <property type="nucleotide sequence ID" value="NZ_JAEUWV010000016.1"/>
</dbReference>
<dbReference type="NCBIfam" id="NF040480">
    <property type="entry name" value="CGLAU_01105_fam"/>
    <property type="match status" value="1"/>
</dbReference>
<reference evidence="1 2" key="1">
    <citation type="submission" date="2021-01" db="EMBL/GenBank/DDBJ databases">
        <title>Identification and Characterization of Corynebacterium sp.</title>
        <authorList>
            <person name="Luo Q."/>
            <person name="Qu P."/>
            <person name="Chen Q."/>
        </authorList>
    </citation>
    <scope>NUCLEOTIDE SEQUENCE [LARGE SCALE GENOMIC DNA]</scope>
    <source>
        <strain evidence="1 2">MC-18</strain>
    </source>
</reference>
<name>A0AAW5HUK9_9CORY</name>
<dbReference type="AlphaFoldDB" id="A0AAW5HUK9"/>
<sequence length="129" mass="13454">MSENNSGLRDIADALLVAGQSVGEAVGKLGGDVTDQLKQAVDNARSTFDGAGDDKELKDAVSSFASDAESIVRNIGDSAEAGEAKDAFKLVAEEIRDAFGNIDADDAKQRIESVVARVQERVADLGGKK</sequence>
<dbReference type="Gene3D" id="1.20.120.20">
    <property type="entry name" value="Apolipoprotein"/>
    <property type="match status" value="1"/>
</dbReference>
<keyword evidence="2" id="KW-1185">Reference proteome</keyword>
<dbReference type="Proteomes" id="UP001205920">
    <property type="component" value="Unassembled WGS sequence"/>
</dbReference>